<evidence type="ECO:0000313" key="2">
    <source>
        <dbReference type="Proteomes" id="UP000034371"/>
    </source>
</evidence>
<feature type="non-terminal residue" evidence="1">
    <location>
        <position position="129"/>
    </location>
</feature>
<gene>
    <name evidence="1" type="ORF">UU78_C0047G0005</name>
</gene>
<dbReference type="AlphaFoldDB" id="A0A0G0X7A0"/>
<proteinExistence type="predicted"/>
<name>A0A0G0X7A0_9BACT</name>
<organism evidence="1 2">
    <name type="scientific">Candidatus Roizmanbacteria bacterium GW2011_GWC2_41_7</name>
    <dbReference type="NCBI Taxonomy" id="1618487"/>
    <lineage>
        <taxon>Bacteria</taxon>
        <taxon>Candidatus Roizmaniibacteriota</taxon>
    </lineage>
</organism>
<sequence length="129" mass="15336">MKRLSLFFAFLFLLIIGKLDAQTEYKKPLFQASLKSQKAIIENKGQYADINGKKVLFTNFDNQEEFYFTNSGLIIKLDTVLYKKPWAKKVLDIFDKEKETEREYFKETSYYLYAEWQNTNPDVKIETSE</sequence>
<protein>
    <submittedName>
        <fullName evidence="1">Uncharacterized protein</fullName>
    </submittedName>
</protein>
<reference evidence="1 2" key="1">
    <citation type="journal article" date="2015" name="Nature">
        <title>rRNA introns, odd ribosomes, and small enigmatic genomes across a large radiation of phyla.</title>
        <authorList>
            <person name="Brown C.T."/>
            <person name="Hug L.A."/>
            <person name="Thomas B.C."/>
            <person name="Sharon I."/>
            <person name="Castelle C.J."/>
            <person name="Singh A."/>
            <person name="Wilkins M.J."/>
            <person name="Williams K.H."/>
            <person name="Banfield J.F."/>
        </authorList>
    </citation>
    <scope>NUCLEOTIDE SEQUENCE [LARGE SCALE GENOMIC DNA]</scope>
</reference>
<accession>A0A0G0X7A0</accession>
<dbReference type="EMBL" id="LCBY01000047">
    <property type="protein sequence ID" value="KKS20949.1"/>
    <property type="molecule type" value="Genomic_DNA"/>
</dbReference>
<comment type="caution">
    <text evidence="1">The sequence shown here is derived from an EMBL/GenBank/DDBJ whole genome shotgun (WGS) entry which is preliminary data.</text>
</comment>
<dbReference type="Proteomes" id="UP000034371">
    <property type="component" value="Unassembled WGS sequence"/>
</dbReference>
<evidence type="ECO:0000313" key="1">
    <source>
        <dbReference type="EMBL" id="KKS20949.1"/>
    </source>
</evidence>